<dbReference type="InterPro" id="IPR000182">
    <property type="entry name" value="GNAT_dom"/>
</dbReference>
<accession>A0A972G5Q0</accession>
<sequence>MLTGPETETAGQSLDTHVFTSTRLVNRPLAERDLPLYCSLYTDARIMRHIAAPLSQARAERAFWTSLKLMAAPAPTLLSWVITDKLTGEPLGIQGFSWAKASAHEATAHNKATADKKATAHKADARTNVRQDAARAEIGIMLLRSANGKLIPEEAMGALMQHGFDRLGLKRIDAQFAKRNLATERFVKKLGFCFDDASEFKADADTSDSRHCHMLAEHWFKREKVT</sequence>
<dbReference type="Gene3D" id="3.40.630.30">
    <property type="match status" value="1"/>
</dbReference>
<dbReference type="InterPro" id="IPR051531">
    <property type="entry name" value="N-acetyltransferase"/>
</dbReference>
<feature type="domain" description="N-acetyltransferase" evidence="1">
    <location>
        <begin position="23"/>
        <end position="192"/>
    </location>
</feature>
<evidence type="ECO:0000259" key="1">
    <source>
        <dbReference type="Pfam" id="PF13302"/>
    </source>
</evidence>
<evidence type="ECO:0000313" key="2">
    <source>
        <dbReference type="EMBL" id="NMH64950.1"/>
    </source>
</evidence>
<keyword evidence="3" id="KW-1185">Reference proteome</keyword>
<dbReference type="AlphaFoldDB" id="A0A972G5Q0"/>
<dbReference type="GO" id="GO:0016747">
    <property type="term" value="F:acyltransferase activity, transferring groups other than amino-acyl groups"/>
    <property type="evidence" value="ECO:0007669"/>
    <property type="project" value="InterPro"/>
</dbReference>
<protein>
    <submittedName>
        <fullName evidence="2">GNAT family N-acetyltransferase</fullName>
    </submittedName>
</protein>
<proteinExistence type="predicted"/>
<gene>
    <name evidence="2" type="ORF">HC757_07160</name>
</gene>
<comment type="caution">
    <text evidence="2">The sequence shown here is derived from an EMBL/GenBank/DDBJ whole genome shotgun (WGS) entry which is preliminary data.</text>
</comment>
<dbReference type="Pfam" id="PF13302">
    <property type="entry name" value="Acetyltransf_3"/>
    <property type="match status" value="1"/>
</dbReference>
<organism evidence="2 3">
    <name type="scientific">Shewanella salipaludis</name>
    <dbReference type="NCBI Taxonomy" id="2723052"/>
    <lineage>
        <taxon>Bacteria</taxon>
        <taxon>Pseudomonadati</taxon>
        <taxon>Pseudomonadota</taxon>
        <taxon>Gammaproteobacteria</taxon>
        <taxon>Alteromonadales</taxon>
        <taxon>Shewanellaceae</taxon>
        <taxon>Shewanella</taxon>
    </lineage>
</organism>
<evidence type="ECO:0000313" key="3">
    <source>
        <dbReference type="Proteomes" id="UP000737113"/>
    </source>
</evidence>
<dbReference type="InterPro" id="IPR016181">
    <property type="entry name" value="Acyl_CoA_acyltransferase"/>
</dbReference>
<dbReference type="RefSeq" id="WP_169563611.1">
    <property type="nucleotide sequence ID" value="NZ_JAAXYH010000003.1"/>
</dbReference>
<dbReference type="Proteomes" id="UP000737113">
    <property type="component" value="Unassembled WGS sequence"/>
</dbReference>
<dbReference type="SUPFAM" id="SSF55729">
    <property type="entry name" value="Acyl-CoA N-acyltransferases (Nat)"/>
    <property type="match status" value="1"/>
</dbReference>
<reference evidence="2" key="1">
    <citation type="submission" date="2020-04" db="EMBL/GenBank/DDBJ databases">
        <title>Description of Shewanella salipaludis sp. nov., isolated from a salt marsh.</title>
        <authorList>
            <person name="Park S."/>
            <person name="Yoon J.-H."/>
        </authorList>
    </citation>
    <scope>NUCLEOTIDE SEQUENCE</scope>
    <source>
        <strain evidence="2">SHSM-M6</strain>
    </source>
</reference>
<dbReference type="PANTHER" id="PTHR43792">
    <property type="entry name" value="GNAT FAMILY, PUTATIVE (AFU_ORTHOLOGUE AFUA_3G00765)-RELATED-RELATED"/>
    <property type="match status" value="1"/>
</dbReference>
<name>A0A972G5Q0_9GAMM</name>
<dbReference type="EMBL" id="JAAXYH010000003">
    <property type="protein sequence ID" value="NMH64950.1"/>
    <property type="molecule type" value="Genomic_DNA"/>
</dbReference>
<dbReference type="PANTHER" id="PTHR43792:SF1">
    <property type="entry name" value="N-ACETYLTRANSFERASE DOMAIN-CONTAINING PROTEIN"/>
    <property type="match status" value="1"/>
</dbReference>